<dbReference type="Gene3D" id="3.30.470.30">
    <property type="entry name" value="DNA ligase/mRNA capping enzyme"/>
    <property type="match status" value="1"/>
</dbReference>
<dbReference type="PANTHER" id="PTHR47810:SF1">
    <property type="entry name" value="DNA LIGASE B"/>
    <property type="match status" value="1"/>
</dbReference>
<evidence type="ECO:0000256" key="6">
    <source>
        <dbReference type="ARBA" id="ARBA00034003"/>
    </source>
</evidence>
<dbReference type="Proteomes" id="UP000295247">
    <property type="component" value="Unassembled WGS sequence"/>
</dbReference>
<evidence type="ECO:0000259" key="8">
    <source>
        <dbReference type="Pfam" id="PF01068"/>
    </source>
</evidence>
<feature type="chain" id="PRO_5020346576" evidence="7">
    <location>
        <begin position="20"/>
        <end position="298"/>
    </location>
</feature>
<dbReference type="InterPro" id="IPR012340">
    <property type="entry name" value="NA-bd_OB-fold"/>
</dbReference>
<dbReference type="Pfam" id="PF01068">
    <property type="entry name" value="DNA_ligase_A_M"/>
    <property type="match status" value="1"/>
</dbReference>
<proteinExistence type="predicted"/>
<dbReference type="GO" id="GO:0006260">
    <property type="term" value="P:DNA replication"/>
    <property type="evidence" value="ECO:0007669"/>
    <property type="project" value="UniProtKB-KW"/>
</dbReference>
<keyword evidence="4" id="KW-0227">DNA damage</keyword>
<dbReference type="CDD" id="cd07896">
    <property type="entry name" value="Adenylation_kDNA_ligase_like"/>
    <property type="match status" value="1"/>
</dbReference>
<dbReference type="InterPro" id="IPR050326">
    <property type="entry name" value="NAD_dep_DNA_ligaseB"/>
</dbReference>
<dbReference type="GO" id="GO:0003910">
    <property type="term" value="F:DNA ligase (ATP) activity"/>
    <property type="evidence" value="ECO:0007669"/>
    <property type="project" value="UniProtKB-EC"/>
</dbReference>
<sequence length="298" mass="32748">MLLRPLLLAVLLVPASALATTDAWPVGCTPGAPIGERGGEAPPALTLAGVYRRGLPVADYWVSEKLDGVRAYWDGRRLVSRGGRAIVAPAQFTAGWPRLALDGELWMGRGTFDRLSGIVRRQRPDPDAWRAVRYMVFDLPGCGLDFDGRLAALRQLFAVPQPASLQLIEQWRGRDHAHLMMRLRRVVAAGGEGLMLHRAAAPYRAGRGDDLLKLKPYLDAEARVIAHLPGKGRLRGMVGALLVEDAEGRRFRLGSGLSDAERQAPPPVGSWVTFRYQGYTGNGIPRFARYLRVRTAEE</sequence>
<feature type="signal peptide" evidence="7">
    <location>
        <begin position="1"/>
        <end position="19"/>
    </location>
</feature>
<dbReference type="GO" id="GO:0006310">
    <property type="term" value="P:DNA recombination"/>
    <property type="evidence" value="ECO:0007669"/>
    <property type="project" value="InterPro"/>
</dbReference>
<dbReference type="RefSeq" id="WP_123142928.1">
    <property type="nucleotide sequence ID" value="NZ_NRRH01000050.1"/>
</dbReference>
<keyword evidence="2 10" id="KW-0436">Ligase</keyword>
<dbReference type="AlphaFoldDB" id="A0A4R4AJQ5"/>
<evidence type="ECO:0000313" key="10">
    <source>
        <dbReference type="EMBL" id="TCW39611.1"/>
    </source>
</evidence>
<protein>
    <submittedName>
        <fullName evidence="10">DNA ligase-1</fullName>
    </submittedName>
</protein>
<evidence type="ECO:0000256" key="3">
    <source>
        <dbReference type="ARBA" id="ARBA00022705"/>
    </source>
</evidence>
<keyword evidence="7" id="KW-0732">Signal</keyword>
<organism evidence="10 11">
    <name type="scientific">Marichromatium gracile</name>
    <name type="common">Chromatium gracile</name>
    <dbReference type="NCBI Taxonomy" id="1048"/>
    <lineage>
        <taxon>Bacteria</taxon>
        <taxon>Pseudomonadati</taxon>
        <taxon>Pseudomonadota</taxon>
        <taxon>Gammaproteobacteria</taxon>
        <taxon>Chromatiales</taxon>
        <taxon>Chromatiaceae</taxon>
        <taxon>Marichromatium</taxon>
    </lineage>
</organism>
<reference evidence="10 11" key="1">
    <citation type="submission" date="2019-03" db="EMBL/GenBank/DDBJ databases">
        <title>Genomic Encyclopedia of Type Strains, Phase IV (KMG-IV): sequencing the most valuable type-strain genomes for metagenomic binning, comparative biology and taxonomic classification.</title>
        <authorList>
            <person name="Goeker M."/>
        </authorList>
    </citation>
    <scope>NUCLEOTIDE SEQUENCE [LARGE SCALE GENOMIC DNA]</scope>
    <source>
        <strain evidence="10 11">DSM 203</strain>
    </source>
</reference>
<dbReference type="SUPFAM" id="SSF56091">
    <property type="entry name" value="DNA ligase/mRNA capping enzyme, catalytic domain"/>
    <property type="match status" value="1"/>
</dbReference>
<evidence type="ECO:0000256" key="1">
    <source>
        <dbReference type="ARBA" id="ARBA00001968"/>
    </source>
</evidence>
<dbReference type="InterPro" id="IPR029319">
    <property type="entry name" value="DNA_ligase_OB"/>
</dbReference>
<gene>
    <name evidence="10" type="ORF">EDC29_10123</name>
</gene>
<keyword evidence="3" id="KW-0235">DNA replication</keyword>
<name>A0A4R4AJQ5_MARGR</name>
<dbReference type="GO" id="GO:0005524">
    <property type="term" value="F:ATP binding"/>
    <property type="evidence" value="ECO:0007669"/>
    <property type="project" value="InterPro"/>
</dbReference>
<comment type="catalytic activity">
    <reaction evidence="6">
        <text>ATP + (deoxyribonucleotide)n-3'-hydroxyl + 5'-phospho-(deoxyribonucleotide)m = (deoxyribonucleotide)n+m + AMP + diphosphate.</text>
        <dbReference type="EC" id="6.5.1.1"/>
    </reaction>
</comment>
<dbReference type="InterPro" id="IPR012310">
    <property type="entry name" value="DNA_ligase_ATP-dep_cent"/>
</dbReference>
<evidence type="ECO:0000256" key="7">
    <source>
        <dbReference type="SAM" id="SignalP"/>
    </source>
</evidence>
<keyword evidence="5" id="KW-0234">DNA repair</keyword>
<dbReference type="SUPFAM" id="SSF50249">
    <property type="entry name" value="Nucleic acid-binding proteins"/>
    <property type="match status" value="1"/>
</dbReference>
<evidence type="ECO:0000256" key="5">
    <source>
        <dbReference type="ARBA" id="ARBA00023204"/>
    </source>
</evidence>
<accession>A0A4R4AJQ5</accession>
<dbReference type="PANTHER" id="PTHR47810">
    <property type="entry name" value="DNA LIGASE"/>
    <property type="match status" value="1"/>
</dbReference>
<evidence type="ECO:0000259" key="9">
    <source>
        <dbReference type="Pfam" id="PF14743"/>
    </source>
</evidence>
<feature type="domain" description="ATP-dependent DNA ligase family profile" evidence="8">
    <location>
        <begin position="62"/>
        <end position="215"/>
    </location>
</feature>
<dbReference type="Pfam" id="PF14743">
    <property type="entry name" value="DNA_ligase_OB_2"/>
    <property type="match status" value="1"/>
</dbReference>
<dbReference type="Gene3D" id="3.30.1490.70">
    <property type="match status" value="1"/>
</dbReference>
<dbReference type="GO" id="GO:0006281">
    <property type="term" value="P:DNA repair"/>
    <property type="evidence" value="ECO:0007669"/>
    <property type="project" value="UniProtKB-KW"/>
</dbReference>
<comment type="caution">
    <text evidence="10">The sequence shown here is derived from an EMBL/GenBank/DDBJ whole genome shotgun (WGS) entry which is preliminary data.</text>
</comment>
<dbReference type="NCBIfam" id="NF006592">
    <property type="entry name" value="PRK09125.1"/>
    <property type="match status" value="1"/>
</dbReference>
<evidence type="ECO:0000256" key="2">
    <source>
        <dbReference type="ARBA" id="ARBA00022598"/>
    </source>
</evidence>
<evidence type="ECO:0000256" key="4">
    <source>
        <dbReference type="ARBA" id="ARBA00022763"/>
    </source>
</evidence>
<dbReference type="Gene3D" id="2.40.50.140">
    <property type="entry name" value="Nucleic acid-binding proteins"/>
    <property type="match status" value="1"/>
</dbReference>
<dbReference type="CDD" id="cd08041">
    <property type="entry name" value="OBF_kDNA_ligase_like"/>
    <property type="match status" value="1"/>
</dbReference>
<dbReference type="EMBL" id="SMDC01000001">
    <property type="protein sequence ID" value="TCW39611.1"/>
    <property type="molecule type" value="Genomic_DNA"/>
</dbReference>
<comment type="cofactor">
    <cofactor evidence="1">
        <name>a divalent metal cation</name>
        <dbReference type="ChEBI" id="CHEBI:60240"/>
    </cofactor>
</comment>
<evidence type="ECO:0000313" key="11">
    <source>
        <dbReference type="Proteomes" id="UP000295247"/>
    </source>
</evidence>
<feature type="domain" description="DNA ligase OB-like" evidence="9">
    <location>
        <begin position="229"/>
        <end position="294"/>
    </location>
</feature>